<dbReference type="RefSeq" id="WP_130608318.1">
    <property type="nucleotide sequence ID" value="NZ_AP019368.1"/>
</dbReference>
<dbReference type="EMBL" id="AP019368">
    <property type="protein sequence ID" value="BBH53116.1"/>
    <property type="molecule type" value="Genomic_DNA"/>
</dbReference>
<dbReference type="OrthoDB" id="9808822at2"/>
<dbReference type="PANTHER" id="PTHR43603">
    <property type="entry name" value="COBW DOMAIN-CONTAINING PROTEIN DDB_G0274527"/>
    <property type="match status" value="1"/>
</dbReference>
<dbReference type="Pfam" id="PF02492">
    <property type="entry name" value="cobW"/>
    <property type="match status" value="1"/>
</dbReference>
<dbReference type="GO" id="GO:0016787">
    <property type="term" value="F:hydrolase activity"/>
    <property type="evidence" value="ECO:0007669"/>
    <property type="project" value="UniProtKB-KW"/>
</dbReference>
<feature type="domain" description="CobW C-terminal" evidence="7">
    <location>
        <begin position="258"/>
        <end position="346"/>
    </location>
</feature>
<dbReference type="SUPFAM" id="SSF52540">
    <property type="entry name" value="P-loop containing nucleoside triphosphate hydrolases"/>
    <property type="match status" value="1"/>
</dbReference>
<evidence type="ECO:0000313" key="8">
    <source>
        <dbReference type="EMBL" id="BBH53116.1"/>
    </source>
</evidence>
<dbReference type="Pfam" id="PF07683">
    <property type="entry name" value="CobW_C"/>
    <property type="match status" value="1"/>
</dbReference>
<sequence>MNSTKLPVTLLSGFLGAGKTTLLNHILNNRSNLKVAVIVNDMSEVNIDATLVKGTAASLSRTEEKLVEMTNGCICCTLREDLLIEIAKLSQTQKFDALIIESSGISEPMPVAETFTFEDENGKSLADFAELDACITVVDASQFLIDYCSSEYLNEKKIGLNEEDDRNISDLLIAQIEFSNIIIINKIDLVSKDEHEELNSIIRRLNPNAKIMTSINSNVPLNEVLSTNLFKFSDAEQNANWLLEERGAHTPETEEYGISSFVYKADKPFHPKRFWDFMNNESEGIIRSKGFLWLANSPKSLEYWSQAGSSCRVEQYGESDDLYQEVVFIGQNLEKNKIMEKLNSCLLSQEEMLIPEELWPVVYESDEIN</sequence>
<dbReference type="SMART" id="SM00833">
    <property type="entry name" value="CobW_C"/>
    <property type="match status" value="1"/>
</dbReference>
<dbReference type="Proteomes" id="UP000291236">
    <property type="component" value="Chromosome"/>
</dbReference>
<dbReference type="PANTHER" id="PTHR43603:SF1">
    <property type="entry name" value="ZINC-REGULATED GTPASE METALLOPROTEIN ACTIVATOR 1"/>
    <property type="match status" value="1"/>
</dbReference>
<keyword evidence="1" id="KW-0547">Nucleotide-binding</keyword>
<dbReference type="InterPro" id="IPR051927">
    <property type="entry name" value="Zn_Chap_cDPG_Synth"/>
</dbReference>
<protein>
    <submittedName>
        <fullName evidence="8">GTP-binding protein</fullName>
    </submittedName>
</protein>
<name>A0A4P2VJ16_FLUSA</name>
<evidence type="ECO:0000259" key="7">
    <source>
        <dbReference type="SMART" id="SM00833"/>
    </source>
</evidence>
<evidence type="ECO:0000256" key="1">
    <source>
        <dbReference type="ARBA" id="ARBA00022741"/>
    </source>
</evidence>
<comment type="catalytic activity">
    <reaction evidence="6">
        <text>GTP + H2O = GDP + phosphate + H(+)</text>
        <dbReference type="Rhea" id="RHEA:19669"/>
        <dbReference type="ChEBI" id="CHEBI:15377"/>
        <dbReference type="ChEBI" id="CHEBI:15378"/>
        <dbReference type="ChEBI" id="CHEBI:37565"/>
        <dbReference type="ChEBI" id="CHEBI:43474"/>
        <dbReference type="ChEBI" id="CHEBI:58189"/>
    </reaction>
    <physiologicalReaction direction="left-to-right" evidence="6">
        <dbReference type="Rhea" id="RHEA:19670"/>
    </physiologicalReaction>
</comment>
<evidence type="ECO:0000256" key="3">
    <source>
        <dbReference type="ARBA" id="ARBA00023186"/>
    </source>
</evidence>
<dbReference type="AlphaFoldDB" id="A0A4P2VJ16"/>
<dbReference type="Gene3D" id="3.30.1220.10">
    <property type="entry name" value="CobW-like, C-terminal domain"/>
    <property type="match status" value="1"/>
</dbReference>
<dbReference type="InterPro" id="IPR036627">
    <property type="entry name" value="CobW-likC_sf"/>
</dbReference>
<comment type="similarity">
    <text evidence="4">Belongs to the SIMIBI class G3E GTPase family. ZNG1 subfamily.</text>
</comment>
<dbReference type="GO" id="GO:0000166">
    <property type="term" value="F:nucleotide binding"/>
    <property type="evidence" value="ECO:0007669"/>
    <property type="project" value="UniProtKB-KW"/>
</dbReference>
<organism evidence="8 9">
    <name type="scientific">Fluviispira sanaruensis</name>
    <dbReference type="NCBI Taxonomy" id="2493639"/>
    <lineage>
        <taxon>Bacteria</taxon>
        <taxon>Pseudomonadati</taxon>
        <taxon>Bdellovibrionota</taxon>
        <taxon>Oligoflexia</taxon>
        <taxon>Silvanigrellales</taxon>
        <taxon>Silvanigrellaceae</taxon>
        <taxon>Fluviispira</taxon>
    </lineage>
</organism>
<gene>
    <name evidence="8" type="ORF">JCM31447_15590</name>
</gene>
<keyword evidence="9" id="KW-1185">Reference proteome</keyword>
<accession>A0A4P2VJ16</accession>
<evidence type="ECO:0000313" key="9">
    <source>
        <dbReference type="Proteomes" id="UP000291236"/>
    </source>
</evidence>
<evidence type="ECO:0000256" key="5">
    <source>
        <dbReference type="ARBA" id="ARBA00045658"/>
    </source>
</evidence>
<dbReference type="Gene3D" id="3.40.50.300">
    <property type="entry name" value="P-loop containing nucleotide triphosphate hydrolases"/>
    <property type="match status" value="1"/>
</dbReference>
<evidence type="ECO:0000256" key="4">
    <source>
        <dbReference type="ARBA" id="ARBA00034320"/>
    </source>
</evidence>
<dbReference type="InterPro" id="IPR011629">
    <property type="entry name" value="CobW-like_C"/>
</dbReference>
<reference evidence="8 9" key="1">
    <citation type="submission" date="2018-12" db="EMBL/GenBank/DDBJ databases">
        <title>Rubrispira sanarue gen. nov., sp., nov., a member of the order Silvanigrellales, isolated from a brackish lake in Hamamatsu Japan.</title>
        <authorList>
            <person name="Maejima Y."/>
            <person name="Iino T."/>
            <person name="Muraguchi Y."/>
            <person name="Fukuda K."/>
            <person name="Nojiri H."/>
            <person name="Ohkuma M."/>
            <person name="Moriuchi R."/>
            <person name="Dohra H."/>
            <person name="Kimbara K."/>
            <person name="Shintani M."/>
        </authorList>
    </citation>
    <scope>NUCLEOTIDE SEQUENCE [LARGE SCALE GENOMIC DNA]</scope>
    <source>
        <strain evidence="8 9">RF1110005</strain>
    </source>
</reference>
<keyword evidence="2" id="KW-0378">Hydrolase</keyword>
<evidence type="ECO:0000256" key="2">
    <source>
        <dbReference type="ARBA" id="ARBA00022801"/>
    </source>
</evidence>
<dbReference type="InterPro" id="IPR027417">
    <property type="entry name" value="P-loop_NTPase"/>
</dbReference>
<dbReference type="InterPro" id="IPR003495">
    <property type="entry name" value="CobW/HypB/UreG_nucleotide-bd"/>
</dbReference>
<dbReference type="KEGG" id="sbf:JCM31447_15590"/>
<proteinExistence type="inferred from homology"/>
<evidence type="ECO:0000256" key="6">
    <source>
        <dbReference type="ARBA" id="ARBA00049117"/>
    </source>
</evidence>
<comment type="function">
    <text evidence="5">Zinc chaperone that directly transfers zinc cofactor to target proteins, thereby activating them. Zinc is transferred from the CXCC motif in the GTPase domain to the zinc binding site in target proteins in a process requiring GTP hydrolysis.</text>
</comment>
<keyword evidence="3" id="KW-0143">Chaperone</keyword>
<dbReference type="CDD" id="cd03112">
    <property type="entry name" value="CobW-like"/>
    <property type="match status" value="1"/>
</dbReference>